<keyword evidence="15" id="KW-0482">Metalloprotease</keyword>
<keyword evidence="6" id="KW-0964">Secreted</keyword>
<keyword evidence="11" id="KW-0378">Hydrolase</keyword>
<dbReference type="GO" id="GO:0070573">
    <property type="term" value="F:metallodipeptidase activity"/>
    <property type="evidence" value="ECO:0007669"/>
    <property type="project" value="InterPro"/>
</dbReference>
<gene>
    <name evidence="23" type="ORF">HNP52_004288</name>
</gene>
<evidence type="ECO:0000256" key="3">
    <source>
        <dbReference type="ARBA" id="ARBA00004555"/>
    </source>
</evidence>
<evidence type="ECO:0000313" key="23">
    <source>
        <dbReference type="EMBL" id="MBB4841191.1"/>
    </source>
</evidence>
<comment type="subunit">
    <text evidence="19">Homodimer. The monomeric form is inactive while the homodimer is active.</text>
</comment>
<feature type="chain" id="PRO_5031507542" description="Carboxypeptidase Q" evidence="21">
    <location>
        <begin position="24"/>
        <end position="541"/>
    </location>
</feature>
<evidence type="ECO:0000256" key="15">
    <source>
        <dbReference type="ARBA" id="ARBA00023049"/>
    </source>
</evidence>
<dbReference type="SUPFAM" id="SSF53187">
    <property type="entry name" value="Zn-dependent exopeptidases"/>
    <property type="match status" value="1"/>
</dbReference>
<evidence type="ECO:0000256" key="9">
    <source>
        <dbReference type="ARBA" id="ARBA00022723"/>
    </source>
</evidence>
<comment type="caution">
    <text evidence="23">The sequence shown here is derived from an EMBL/GenBank/DDBJ whole genome shotgun (WGS) entry which is preliminary data.</text>
</comment>
<evidence type="ECO:0000313" key="24">
    <source>
        <dbReference type="Proteomes" id="UP000575241"/>
    </source>
</evidence>
<evidence type="ECO:0000256" key="14">
    <source>
        <dbReference type="ARBA" id="ARBA00023034"/>
    </source>
</evidence>
<dbReference type="Gene3D" id="3.50.30.30">
    <property type="match status" value="1"/>
</dbReference>
<evidence type="ECO:0000256" key="13">
    <source>
        <dbReference type="ARBA" id="ARBA00022833"/>
    </source>
</evidence>
<evidence type="ECO:0000256" key="8">
    <source>
        <dbReference type="ARBA" id="ARBA00022670"/>
    </source>
</evidence>
<evidence type="ECO:0000256" key="1">
    <source>
        <dbReference type="ARBA" id="ARBA00004240"/>
    </source>
</evidence>
<name>A0A7W7K621_9SPHN</name>
<evidence type="ECO:0000256" key="18">
    <source>
        <dbReference type="ARBA" id="ARBA00023228"/>
    </source>
</evidence>
<organism evidence="23 24">
    <name type="scientific">Sphingomonas kyeonggiensis</name>
    <dbReference type="NCBI Taxonomy" id="1268553"/>
    <lineage>
        <taxon>Bacteria</taxon>
        <taxon>Pseudomonadati</taxon>
        <taxon>Pseudomonadota</taxon>
        <taxon>Alphaproteobacteria</taxon>
        <taxon>Sphingomonadales</taxon>
        <taxon>Sphingomonadaceae</taxon>
        <taxon>Sphingomonas</taxon>
    </lineage>
</organism>
<keyword evidence="8" id="KW-0645">Protease</keyword>
<evidence type="ECO:0000256" key="17">
    <source>
        <dbReference type="ARBA" id="ARBA00023180"/>
    </source>
</evidence>
<evidence type="ECO:0000256" key="12">
    <source>
        <dbReference type="ARBA" id="ARBA00022824"/>
    </source>
</evidence>
<keyword evidence="13" id="KW-0862">Zinc</keyword>
<evidence type="ECO:0000256" key="10">
    <source>
        <dbReference type="ARBA" id="ARBA00022729"/>
    </source>
</evidence>
<dbReference type="GO" id="GO:0005764">
    <property type="term" value="C:lysosome"/>
    <property type="evidence" value="ECO:0007669"/>
    <property type="project" value="UniProtKB-SubCell"/>
</dbReference>
<keyword evidence="12" id="KW-0256">Endoplasmic reticulum</keyword>
<dbReference type="InterPro" id="IPR007484">
    <property type="entry name" value="Peptidase_M28"/>
</dbReference>
<dbReference type="PANTHER" id="PTHR12053">
    <property type="entry name" value="PROTEASE FAMILY M28 PLASMA GLUTAMATE CARBOXYPEPTIDASE-RELATED"/>
    <property type="match status" value="1"/>
</dbReference>
<keyword evidence="17" id="KW-0325">Glycoprotein</keyword>
<keyword evidence="14" id="KW-0333">Golgi apparatus</keyword>
<evidence type="ECO:0000256" key="7">
    <source>
        <dbReference type="ARBA" id="ARBA00022645"/>
    </source>
</evidence>
<dbReference type="PANTHER" id="PTHR12053:SF3">
    <property type="entry name" value="CARBOXYPEPTIDASE Q"/>
    <property type="match status" value="1"/>
</dbReference>
<feature type="signal peptide" evidence="21">
    <location>
        <begin position="1"/>
        <end position="23"/>
    </location>
</feature>
<protein>
    <recommendedName>
        <fullName evidence="5">Carboxypeptidase Q</fullName>
    </recommendedName>
    <alternativeName>
        <fullName evidence="20">Plasma glutamate carboxypeptidase</fullName>
    </alternativeName>
</protein>
<dbReference type="GO" id="GO:0046872">
    <property type="term" value="F:metal ion binding"/>
    <property type="evidence" value="ECO:0007669"/>
    <property type="project" value="UniProtKB-KW"/>
</dbReference>
<dbReference type="GO" id="GO:0006508">
    <property type="term" value="P:proteolysis"/>
    <property type="evidence" value="ECO:0007669"/>
    <property type="project" value="UniProtKB-KW"/>
</dbReference>
<dbReference type="GO" id="GO:0004180">
    <property type="term" value="F:carboxypeptidase activity"/>
    <property type="evidence" value="ECO:0007669"/>
    <property type="project" value="UniProtKB-KW"/>
</dbReference>
<evidence type="ECO:0000256" key="5">
    <source>
        <dbReference type="ARBA" id="ARBA00014116"/>
    </source>
</evidence>
<evidence type="ECO:0000259" key="22">
    <source>
        <dbReference type="Pfam" id="PF04389"/>
    </source>
</evidence>
<evidence type="ECO:0000256" key="4">
    <source>
        <dbReference type="ARBA" id="ARBA00004613"/>
    </source>
</evidence>
<dbReference type="GO" id="GO:0005576">
    <property type="term" value="C:extracellular region"/>
    <property type="evidence" value="ECO:0007669"/>
    <property type="project" value="UniProtKB-SubCell"/>
</dbReference>
<dbReference type="Pfam" id="PF04389">
    <property type="entry name" value="Peptidase_M28"/>
    <property type="match status" value="1"/>
</dbReference>
<evidence type="ECO:0000256" key="19">
    <source>
        <dbReference type="ARBA" id="ARBA00025833"/>
    </source>
</evidence>
<dbReference type="EMBL" id="JACHLN010000004">
    <property type="protein sequence ID" value="MBB4841191.1"/>
    <property type="molecule type" value="Genomic_DNA"/>
</dbReference>
<proteinExistence type="predicted"/>
<keyword evidence="7" id="KW-0121">Carboxypeptidase</keyword>
<evidence type="ECO:0000256" key="6">
    <source>
        <dbReference type="ARBA" id="ARBA00022525"/>
    </source>
</evidence>
<dbReference type="Gene3D" id="3.40.630.10">
    <property type="entry name" value="Zn peptidases"/>
    <property type="match status" value="1"/>
</dbReference>
<keyword evidence="24" id="KW-1185">Reference proteome</keyword>
<dbReference type="AlphaFoldDB" id="A0A7W7K621"/>
<keyword evidence="18" id="KW-0458">Lysosome</keyword>
<dbReference type="Proteomes" id="UP000575241">
    <property type="component" value="Unassembled WGS sequence"/>
</dbReference>
<keyword evidence="16" id="KW-0865">Zymogen</keyword>
<dbReference type="InterPro" id="IPR039866">
    <property type="entry name" value="CPQ"/>
</dbReference>
<evidence type="ECO:0000256" key="11">
    <source>
        <dbReference type="ARBA" id="ARBA00022801"/>
    </source>
</evidence>
<keyword evidence="9" id="KW-0479">Metal-binding</keyword>
<dbReference type="RefSeq" id="WP_184170430.1">
    <property type="nucleotide sequence ID" value="NZ_JACHLN010000004.1"/>
</dbReference>
<evidence type="ECO:0000256" key="21">
    <source>
        <dbReference type="SAM" id="SignalP"/>
    </source>
</evidence>
<feature type="domain" description="Peptidase M28" evidence="22">
    <location>
        <begin position="291"/>
        <end position="507"/>
    </location>
</feature>
<comment type="subcellular location">
    <subcellularLocation>
        <location evidence="1">Endoplasmic reticulum</location>
    </subcellularLocation>
    <subcellularLocation>
        <location evidence="3">Golgi apparatus</location>
    </subcellularLocation>
    <subcellularLocation>
        <location evidence="2">Lysosome</location>
    </subcellularLocation>
    <subcellularLocation>
        <location evidence="4">Secreted</location>
    </subcellularLocation>
</comment>
<sequence>MRRLSFAIATLLAATAMAPLAIAKGPDGPSAPVDKIVDQGTNHSEVMRIAQYLTDVIGARLTNSPPMRQAEDWTQAKFREWGLTNVHKEGFEFGRGWSAKNASVKMISPRPLTLVAAPLAWTPGTNGAITGQVVLAPMADEASLDQYKGKLKGKIVLLTEPTDITDSTDLDFRRWSDADLDRYDNFQLQNGAATANRRPSSQSRLAFAAKRDAFLKAEGAVGYATMSSRNGKLVHGQNSQFQVGATPPLPGFEIAAEDYRRLARLAKMGMAPSLELNSDVSFDDSDTKAYNILADIPGTDAKAGYVMAGAHMDSWAMGDGAADNAAGVSMVMEAARIIKASGIKTKRAIRFALWSGEEQGLLGSMAYVENHVASRPVDPALSGYARYMGWSKGFPIQPGPDHAKLAAYFNLDNGSGKIRGIFTQGNTAVVPIFREWLAPFNSFGATKVATARTGSTDHVFFDAVGIPAFQFIQDPLDYGSNVHHTDVDTFDHLKADDMRQGAIILAAFLINAANAPEPLPRLPLATEPNASEGFYAAPGAH</sequence>
<evidence type="ECO:0000256" key="16">
    <source>
        <dbReference type="ARBA" id="ARBA00023145"/>
    </source>
</evidence>
<reference evidence="23 24" key="1">
    <citation type="submission" date="2020-08" db="EMBL/GenBank/DDBJ databases">
        <title>Functional genomics of gut bacteria from endangered species of beetles.</title>
        <authorList>
            <person name="Carlos-Shanley C."/>
        </authorList>
    </citation>
    <scope>NUCLEOTIDE SEQUENCE [LARGE SCALE GENOMIC DNA]</scope>
    <source>
        <strain evidence="23 24">S00224</strain>
    </source>
</reference>
<evidence type="ECO:0000256" key="2">
    <source>
        <dbReference type="ARBA" id="ARBA00004371"/>
    </source>
</evidence>
<accession>A0A7W7K621</accession>
<keyword evidence="10 21" id="KW-0732">Signal</keyword>
<evidence type="ECO:0000256" key="20">
    <source>
        <dbReference type="ARBA" id="ARBA00033328"/>
    </source>
</evidence>